<feature type="coiled-coil region" evidence="1">
    <location>
        <begin position="29"/>
        <end position="63"/>
    </location>
</feature>
<accession>A0A2V3PWV3</accession>
<keyword evidence="5" id="KW-1185">Reference proteome</keyword>
<keyword evidence="2" id="KW-0472">Membrane</keyword>
<proteinExistence type="predicted"/>
<dbReference type="RefSeq" id="WP_110310320.1">
    <property type="nucleotide sequence ID" value="NZ_QICL01000008.1"/>
</dbReference>
<evidence type="ECO:0000256" key="3">
    <source>
        <dbReference type="SAM" id="SignalP"/>
    </source>
</evidence>
<feature type="transmembrane region" description="Helical" evidence="2">
    <location>
        <begin position="74"/>
        <end position="95"/>
    </location>
</feature>
<reference evidence="4 5" key="1">
    <citation type="submission" date="2018-03" db="EMBL/GenBank/DDBJ databases">
        <title>Genomic Encyclopedia of Archaeal and Bacterial Type Strains, Phase II (KMG-II): from individual species to whole genera.</title>
        <authorList>
            <person name="Goeker M."/>
        </authorList>
    </citation>
    <scope>NUCLEOTIDE SEQUENCE [LARGE SCALE GENOMIC DNA]</scope>
    <source>
        <strain evidence="4 5">DSM 100214</strain>
    </source>
</reference>
<keyword evidence="3" id="KW-0732">Signal</keyword>
<gene>
    <name evidence="4" type="ORF">CLV62_10842</name>
</gene>
<evidence type="ECO:0000313" key="5">
    <source>
        <dbReference type="Proteomes" id="UP000247973"/>
    </source>
</evidence>
<dbReference type="Proteomes" id="UP000247973">
    <property type="component" value="Unassembled WGS sequence"/>
</dbReference>
<name>A0A2V3PWV3_9BACT</name>
<evidence type="ECO:0000313" key="4">
    <source>
        <dbReference type="EMBL" id="PXV65044.1"/>
    </source>
</evidence>
<evidence type="ECO:0000256" key="2">
    <source>
        <dbReference type="SAM" id="Phobius"/>
    </source>
</evidence>
<dbReference type="EMBL" id="QICL01000008">
    <property type="protein sequence ID" value="PXV65044.1"/>
    <property type="molecule type" value="Genomic_DNA"/>
</dbReference>
<keyword evidence="1" id="KW-0175">Coiled coil</keyword>
<comment type="caution">
    <text evidence="4">The sequence shown here is derived from an EMBL/GenBank/DDBJ whole genome shotgun (WGS) entry which is preliminary data.</text>
</comment>
<feature type="chain" id="PRO_5015918049" evidence="3">
    <location>
        <begin position="20"/>
        <end position="175"/>
    </location>
</feature>
<organism evidence="4 5">
    <name type="scientific">Dysgonomonas alginatilytica</name>
    <dbReference type="NCBI Taxonomy" id="1605892"/>
    <lineage>
        <taxon>Bacteria</taxon>
        <taxon>Pseudomonadati</taxon>
        <taxon>Bacteroidota</taxon>
        <taxon>Bacteroidia</taxon>
        <taxon>Bacteroidales</taxon>
        <taxon>Dysgonomonadaceae</taxon>
        <taxon>Dysgonomonas</taxon>
    </lineage>
</organism>
<dbReference type="AlphaFoldDB" id="A0A2V3PWV3"/>
<dbReference type="OrthoDB" id="9829214at2"/>
<sequence length="175" mass="20275">MVKKLLFLLLFFLSIVTYAQNSYSQTEVDLKLELQKKEMDEKFAELKNEKDKADLKMIEQDKRLAETQSRLSKIIDIFGLLIAGLTILVTIAGFFMDKNNKKKSQEIEDEFDQLKAESEKQIDYIRQHAQLVAEKAQLMVEKAALEIDHIRDEAHISLLEINTRKNANEEADEKA</sequence>
<feature type="signal peptide" evidence="3">
    <location>
        <begin position="1"/>
        <end position="19"/>
    </location>
</feature>
<protein>
    <submittedName>
        <fullName evidence="4">Uncharacterized protein</fullName>
    </submittedName>
</protein>
<keyword evidence="2" id="KW-1133">Transmembrane helix</keyword>
<keyword evidence="2" id="KW-0812">Transmembrane</keyword>
<evidence type="ECO:0000256" key="1">
    <source>
        <dbReference type="SAM" id="Coils"/>
    </source>
</evidence>